<sequence>MFRSNNRKYNEIRPMRITRNYIKYAEGSTLMEMGSTKIICTASVEDKVPLFLRGKKSGWISAEYSMIPRANQIRNIRDSVKGKISGRSSEIQRLIGRSLRSVVDMMELGERTIWIDCDVVQADGGTRVSAIIGSFIALFDALNYLMAEGQLDVMPIKDYIGAISAGIVDGEMLLDLNFEEDSHAQVDLNMVMTAKGEIIEIQGTAEGKPFSKMNLQELIKLAETGIKQIIEEEKNIVGEIC</sequence>
<comment type="similarity">
    <text evidence="1 6">Belongs to the RNase PH family.</text>
</comment>
<dbReference type="Proteomes" id="UP000177701">
    <property type="component" value="Unassembled WGS sequence"/>
</dbReference>
<dbReference type="EMBL" id="MEYH01000056">
    <property type="protein sequence ID" value="OGD15435.1"/>
    <property type="molecule type" value="Genomic_DNA"/>
</dbReference>
<evidence type="ECO:0000256" key="5">
    <source>
        <dbReference type="ARBA" id="ARBA00022884"/>
    </source>
</evidence>
<evidence type="ECO:0000256" key="1">
    <source>
        <dbReference type="ARBA" id="ARBA00006678"/>
    </source>
</evidence>
<keyword evidence="3 6" id="KW-0820">tRNA-binding</keyword>
<keyword evidence="6" id="KW-0548">Nucleotidyltransferase</keyword>
<dbReference type="NCBIfam" id="TIGR01966">
    <property type="entry name" value="RNasePH"/>
    <property type="match status" value="1"/>
</dbReference>
<dbReference type="InterPro" id="IPR015847">
    <property type="entry name" value="ExoRNase_PH_dom2"/>
</dbReference>
<name>A0A1F5AA66_9BACT</name>
<evidence type="ECO:0000256" key="3">
    <source>
        <dbReference type="ARBA" id="ARBA00022555"/>
    </source>
</evidence>
<evidence type="ECO:0000313" key="10">
    <source>
        <dbReference type="Proteomes" id="UP000177701"/>
    </source>
</evidence>
<evidence type="ECO:0000259" key="8">
    <source>
        <dbReference type="Pfam" id="PF03725"/>
    </source>
</evidence>
<dbReference type="InterPro" id="IPR036345">
    <property type="entry name" value="ExoRNase_PH_dom2_sf"/>
</dbReference>
<dbReference type="GO" id="GO:0031125">
    <property type="term" value="P:rRNA 3'-end processing"/>
    <property type="evidence" value="ECO:0007669"/>
    <property type="project" value="UniProtKB-ARBA"/>
</dbReference>
<dbReference type="GO" id="GO:0008033">
    <property type="term" value="P:tRNA processing"/>
    <property type="evidence" value="ECO:0007669"/>
    <property type="project" value="UniProtKB-UniRule"/>
</dbReference>
<reference evidence="9 10" key="1">
    <citation type="journal article" date="2016" name="Nat. Commun.">
        <title>Thousands of microbial genomes shed light on interconnected biogeochemical processes in an aquifer system.</title>
        <authorList>
            <person name="Anantharaman K."/>
            <person name="Brown C.T."/>
            <person name="Hug L.A."/>
            <person name="Sharon I."/>
            <person name="Castelle C.J."/>
            <person name="Probst A.J."/>
            <person name="Thomas B.C."/>
            <person name="Singh A."/>
            <person name="Wilkins M.J."/>
            <person name="Karaoz U."/>
            <person name="Brodie E.L."/>
            <person name="Williams K.H."/>
            <person name="Hubbard S.S."/>
            <person name="Banfield J.F."/>
        </authorList>
    </citation>
    <scope>NUCLEOTIDE SEQUENCE [LARGE SCALE GENOMIC DNA]</scope>
</reference>
<dbReference type="EC" id="2.7.7.56" evidence="6"/>
<dbReference type="Pfam" id="PF01138">
    <property type="entry name" value="RNase_PH"/>
    <property type="match status" value="1"/>
</dbReference>
<feature type="domain" description="Exoribonuclease phosphorolytic" evidence="8">
    <location>
        <begin position="158"/>
        <end position="224"/>
    </location>
</feature>
<comment type="caution">
    <text evidence="9">The sequence shown here is derived from an EMBL/GenBank/DDBJ whole genome shotgun (WGS) entry which is preliminary data.</text>
</comment>
<comment type="function">
    <text evidence="6">Phosphorolytic 3'-5' exoribonuclease that plays an important role in tRNA 3'-end maturation. Removes nucleotide residues following the 3'-CCA terminus of tRNAs; can also add nucleotides to the ends of RNA molecules by using nucleoside diphosphates as substrates, but this may not be physiologically important. Probably plays a role in initiation of 16S rRNA degradation (leading to ribosome degradation) during starvation.</text>
</comment>
<dbReference type="Pfam" id="PF03725">
    <property type="entry name" value="RNase_PH_C"/>
    <property type="match status" value="1"/>
</dbReference>
<dbReference type="InterPro" id="IPR027408">
    <property type="entry name" value="PNPase/RNase_PH_dom_sf"/>
</dbReference>
<organism evidence="9 10">
    <name type="scientific">Candidatus Sediminicultor quintus</name>
    <dbReference type="NCBI Taxonomy" id="1797291"/>
    <lineage>
        <taxon>Bacteria</taxon>
        <taxon>Pseudomonadati</taxon>
        <taxon>Atribacterota</taxon>
        <taxon>Candidatus Phoenicimicrobiia</taxon>
        <taxon>Candidatus Pheonicimicrobiales</taxon>
        <taxon>Candidatus Phoenicimicrobiaceae</taxon>
        <taxon>Candidatus Sediminicultor</taxon>
    </lineage>
</organism>
<dbReference type="GO" id="GO:0009022">
    <property type="term" value="F:tRNA nucleotidyltransferase activity"/>
    <property type="evidence" value="ECO:0007669"/>
    <property type="project" value="UniProtKB-UniRule"/>
</dbReference>
<dbReference type="HAMAP" id="MF_00564">
    <property type="entry name" value="RNase_PH"/>
    <property type="match status" value="1"/>
</dbReference>
<dbReference type="InterPro" id="IPR020568">
    <property type="entry name" value="Ribosomal_Su5_D2-typ_SF"/>
</dbReference>
<dbReference type="CDD" id="cd11362">
    <property type="entry name" value="RNase_PH_bact"/>
    <property type="match status" value="1"/>
</dbReference>
<feature type="binding site" evidence="6">
    <location>
        <begin position="125"/>
        <end position="127"/>
    </location>
    <ligand>
        <name>phosphate</name>
        <dbReference type="ChEBI" id="CHEBI:43474"/>
        <note>substrate</note>
    </ligand>
</feature>
<feature type="domain" description="Exoribonuclease phosphorolytic" evidence="7">
    <location>
        <begin position="11"/>
        <end position="141"/>
    </location>
</feature>
<dbReference type="FunFam" id="3.30.230.70:FF:000003">
    <property type="entry name" value="Ribonuclease PH"/>
    <property type="match status" value="1"/>
</dbReference>
<dbReference type="SUPFAM" id="SSF54211">
    <property type="entry name" value="Ribosomal protein S5 domain 2-like"/>
    <property type="match status" value="1"/>
</dbReference>
<protein>
    <recommendedName>
        <fullName evidence="6">Ribonuclease PH</fullName>
        <shortName evidence="6">RNase PH</shortName>
        <ecNumber evidence="6">2.7.7.56</ecNumber>
    </recommendedName>
    <alternativeName>
        <fullName evidence="6">tRNA nucleotidyltransferase</fullName>
    </alternativeName>
</protein>
<dbReference type="GO" id="GO:0000049">
    <property type="term" value="F:tRNA binding"/>
    <property type="evidence" value="ECO:0007669"/>
    <property type="project" value="UniProtKB-UniRule"/>
</dbReference>
<keyword evidence="2 6" id="KW-0698">rRNA processing</keyword>
<keyword evidence="5" id="KW-0694">RNA-binding</keyword>
<gene>
    <name evidence="6" type="primary">rph</name>
    <name evidence="9" type="ORF">A2V47_08545</name>
</gene>
<dbReference type="InterPro" id="IPR002381">
    <property type="entry name" value="RNase_PH_bac-type"/>
</dbReference>
<dbReference type="InterPro" id="IPR001247">
    <property type="entry name" value="ExoRNase_PH_dom1"/>
</dbReference>
<feature type="binding site" evidence="6">
    <location>
        <position position="87"/>
    </location>
    <ligand>
        <name>phosphate</name>
        <dbReference type="ChEBI" id="CHEBI:43474"/>
        <note>substrate</note>
    </ligand>
</feature>
<evidence type="ECO:0000256" key="2">
    <source>
        <dbReference type="ARBA" id="ARBA00022552"/>
    </source>
</evidence>
<dbReference type="InterPro" id="IPR050080">
    <property type="entry name" value="RNase_PH"/>
</dbReference>
<proteinExistence type="inferred from homology"/>
<accession>A0A1F5AA66</accession>
<dbReference type="GO" id="GO:0016075">
    <property type="term" value="P:rRNA catabolic process"/>
    <property type="evidence" value="ECO:0007669"/>
    <property type="project" value="UniProtKB-UniRule"/>
</dbReference>
<comment type="subunit">
    <text evidence="6">Homohexameric ring arranged as a trimer of dimers.</text>
</comment>
<evidence type="ECO:0000256" key="4">
    <source>
        <dbReference type="ARBA" id="ARBA00022694"/>
    </source>
</evidence>
<comment type="catalytic activity">
    <reaction evidence="6">
        <text>tRNA(n+1) + phosphate = tRNA(n) + a ribonucleoside 5'-diphosphate</text>
        <dbReference type="Rhea" id="RHEA:10628"/>
        <dbReference type="Rhea" id="RHEA-COMP:17343"/>
        <dbReference type="Rhea" id="RHEA-COMP:17344"/>
        <dbReference type="ChEBI" id="CHEBI:43474"/>
        <dbReference type="ChEBI" id="CHEBI:57930"/>
        <dbReference type="ChEBI" id="CHEBI:173114"/>
        <dbReference type="EC" id="2.7.7.56"/>
    </reaction>
</comment>
<dbReference type="GO" id="GO:0000175">
    <property type="term" value="F:3'-5'-RNA exonuclease activity"/>
    <property type="evidence" value="ECO:0007669"/>
    <property type="project" value="UniProtKB-UniRule"/>
</dbReference>
<dbReference type="Gene3D" id="3.30.230.70">
    <property type="entry name" value="GHMP Kinase, N-terminal domain"/>
    <property type="match status" value="1"/>
</dbReference>
<dbReference type="SUPFAM" id="SSF55666">
    <property type="entry name" value="Ribonuclease PH domain 2-like"/>
    <property type="match status" value="1"/>
</dbReference>
<evidence type="ECO:0000313" key="9">
    <source>
        <dbReference type="EMBL" id="OGD15435.1"/>
    </source>
</evidence>
<keyword evidence="6" id="KW-0808">Transferase</keyword>
<dbReference type="PANTHER" id="PTHR11953">
    <property type="entry name" value="EXOSOME COMPLEX COMPONENT"/>
    <property type="match status" value="1"/>
</dbReference>
<evidence type="ECO:0000259" key="7">
    <source>
        <dbReference type="Pfam" id="PF01138"/>
    </source>
</evidence>
<evidence type="ECO:0000256" key="6">
    <source>
        <dbReference type="HAMAP-Rule" id="MF_00564"/>
    </source>
</evidence>
<dbReference type="AlphaFoldDB" id="A0A1F5AA66"/>
<keyword evidence="4 6" id="KW-0819">tRNA processing</keyword>
<dbReference type="STRING" id="1797291.A2V47_08545"/>
<dbReference type="PANTHER" id="PTHR11953:SF0">
    <property type="entry name" value="EXOSOME COMPLEX COMPONENT RRP41"/>
    <property type="match status" value="1"/>
</dbReference>